<reference evidence="2" key="1">
    <citation type="submission" date="2019-04" db="EMBL/GenBank/DDBJ databases">
        <title>Evolution of Biomass-Degrading Anaerobic Consortia Revealed by Metagenomics.</title>
        <authorList>
            <person name="Peng X."/>
        </authorList>
    </citation>
    <scope>NUCLEOTIDE SEQUENCE</scope>
    <source>
        <strain evidence="2">SIG311</strain>
    </source>
</reference>
<dbReference type="InterPro" id="IPR025536">
    <property type="entry name" value="DUF4422"/>
</dbReference>
<sequence>MGIEREQVVYIAGASSRAKTAKGYIEYLSPNTKVKAFFVSAEMDDNPTNIDGIPVVSISKEEIEKNGIDIRNPVYIATRGVNHAKLEAELKELGFIDVRPIDVHLDSYMRNEYVKRNFAAAGKNFTLLENLSDGGARNASIMGKIYVASSVHDSALRDDYTLQINEEALQVGVSMTEERLPCIEKLDNSGKGTENISSLNSQFCELTGLYWIWKNTTEDYVGLAHYRRHFLLPDNWIRLCDANNIDVILPVPLFVSPSVEQDYRTRHVAKDWDILMNYFRTSLPDEYDKAKEFFAGNLYSPCNMLIARRDVLNELCQWLFSIVFTVYRRVGDKPDRYQRRYPGFMSERLISYYFDSRRDRYKVVYANKNFLN</sequence>
<comment type="caution">
    <text evidence="2">The sequence shown here is derived from an EMBL/GenBank/DDBJ whole genome shotgun (WGS) entry which is preliminary data.</text>
</comment>
<protein>
    <submittedName>
        <fullName evidence="2">DUF4422 domain-containing protein</fullName>
    </submittedName>
</protein>
<dbReference type="EMBL" id="SVER01000015">
    <property type="protein sequence ID" value="MBE5919579.1"/>
    <property type="molecule type" value="Genomic_DNA"/>
</dbReference>
<accession>A0A927UC27</accession>
<dbReference type="Pfam" id="PF14393">
    <property type="entry name" value="DUF4422"/>
    <property type="match status" value="1"/>
</dbReference>
<organism evidence="2 3">
    <name type="scientific">Pseudobutyrivibrio ruminis</name>
    <dbReference type="NCBI Taxonomy" id="46206"/>
    <lineage>
        <taxon>Bacteria</taxon>
        <taxon>Bacillati</taxon>
        <taxon>Bacillota</taxon>
        <taxon>Clostridia</taxon>
        <taxon>Lachnospirales</taxon>
        <taxon>Lachnospiraceae</taxon>
        <taxon>Pseudobutyrivibrio</taxon>
    </lineage>
</organism>
<feature type="domain" description="DUF4422" evidence="1">
    <location>
        <begin position="168"/>
        <end position="356"/>
    </location>
</feature>
<gene>
    <name evidence="2" type="ORF">E7272_07010</name>
</gene>
<evidence type="ECO:0000259" key="1">
    <source>
        <dbReference type="Pfam" id="PF14393"/>
    </source>
</evidence>
<evidence type="ECO:0000313" key="3">
    <source>
        <dbReference type="Proteomes" id="UP000766246"/>
    </source>
</evidence>
<evidence type="ECO:0000313" key="2">
    <source>
        <dbReference type="EMBL" id="MBE5919579.1"/>
    </source>
</evidence>
<name>A0A927UC27_9FIRM</name>
<proteinExistence type="predicted"/>
<dbReference type="Proteomes" id="UP000766246">
    <property type="component" value="Unassembled WGS sequence"/>
</dbReference>
<dbReference type="AlphaFoldDB" id="A0A927UC27"/>